<dbReference type="PRINTS" id="PR00081">
    <property type="entry name" value="GDHRDH"/>
</dbReference>
<organism evidence="1 2">
    <name type="scientific">Microvirga aerilata</name>
    <dbReference type="NCBI Taxonomy" id="670292"/>
    <lineage>
        <taxon>Bacteria</taxon>
        <taxon>Pseudomonadati</taxon>
        <taxon>Pseudomonadota</taxon>
        <taxon>Alphaproteobacteria</taxon>
        <taxon>Hyphomicrobiales</taxon>
        <taxon>Methylobacteriaceae</taxon>
        <taxon>Microvirga</taxon>
    </lineage>
</organism>
<dbReference type="AlphaFoldDB" id="A0A936ZFP2"/>
<dbReference type="InterPro" id="IPR002347">
    <property type="entry name" value="SDR_fam"/>
</dbReference>
<comment type="caution">
    <text evidence="1">The sequence shown here is derived from an EMBL/GenBank/DDBJ whole genome shotgun (WGS) entry which is preliminary data.</text>
</comment>
<dbReference type="InterPro" id="IPR036291">
    <property type="entry name" value="NAD(P)-bd_dom_sf"/>
</dbReference>
<dbReference type="RefSeq" id="WP_202057244.1">
    <property type="nucleotide sequence ID" value="NZ_JAEQMY010000007.1"/>
</dbReference>
<sequence>MTNLTTKPLALVTGVGPGTGAAIARRFAEDGYRVAMLARNADRLATLEKEIPDSIAVPCDVSDAAALERAIAEVGNPKVVVHNAVGGAFGTFTEIEAETLQRNFEINAMALFHLARLTTPAMIAAGEGALIVTGNTSAQRGRAAFAGFAPTKAAQRILAESLARDLGPKGVHVAYLIIDAVIDVPWQRERLPEAADDFFISPASIAAEVHHLAHQPRDAWSFLAEVRPFHEPW</sequence>
<proteinExistence type="predicted"/>
<accession>A0A936ZFP2</accession>
<dbReference type="PANTHER" id="PTHR43431">
    <property type="entry name" value="OXIDOREDUCTASE, SHORT CHAIN DEHYDROGENASE/REDUCTASE FAMILY (AFU_ORTHOLOGUE AFUA_5G14000)"/>
    <property type="match status" value="1"/>
</dbReference>
<dbReference type="PANTHER" id="PTHR43431:SF7">
    <property type="entry name" value="OXIDOREDUCTASE, SHORT CHAIN DEHYDROGENASE_REDUCTASE FAMILY (AFU_ORTHOLOGUE AFUA_5G14000)"/>
    <property type="match status" value="1"/>
</dbReference>
<protein>
    <submittedName>
        <fullName evidence="1">SDR family NAD(P)-dependent oxidoreductase</fullName>
    </submittedName>
</protein>
<dbReference type="Pfam" id="PF00106">
    <property type="entry name" value="adh_short"/>
    <property type="match status" value="1"/>
</dbReference>
<dbReference type="SUPFAM" id="SSF51735">
    <property type="entry name" value="NAD(P)-binding Rossmann-fold domains"/>
    <property type="match status" value="1"/>
</dbReference>
<dbReference type="Gene3D" id="3.40.50.720">
    <property type="entry name" value="NAD(P)-binding Rossmann-like Domain"/>
    <property type="match status" value="1"/>
</dbReference>
<keyword evidence="2" id="KW-1185">Reference proteome</keyword>
<dbReference type="Proteomes" id="UP000605848">
    <property type="component" value="Unassembled WGS sequence"/>
</dbReference>
<reference evidence="1" key="1">
    <citation type="submission" date="2021-01" db="EMBL/GenBank/DDBJ databases">
        <title>Microvirga sp.</title>
        <authorList>
            <person name="Kim M.K."/>
        </authorList>
    </citation>
    <scope>NUCLEOTIDE SEQUENCE</scope>
    <source>
        <strain evidence="1">5420S-16</strain>
    </source>
</reference>
<gene>
    <name evidence="1" type="ORF">JKG68_06665</name>
</gene>
<evidence type="ECO:0000313" key="2">
    <source>
        <dbReference type="Proteomes" id="UP000605848"/>
    </source>
</evidence>
<dbReference type="EMBL" id="JAEQMY010000007">
    <property type="protein sequence ID" value="MBL0403643.1"/>
    <property type="molecule type" value="Genomic_DNA"/>
</dbReference>
<evidence type="ECO:0000313" key="1">
    <source>
        <dbReference type="EMBL" id="MBL0403643.1"/>
    </source>
</evidence>
<name>A0A936ZFP2_9HYPH</name>